<sequence>MAIITLNDGQILNRVFIKGDTVYWIQNVNFCL</sequence>
<reference evidence="1 2" key="1">
    <citation type="submission" date="2019-02" db="EMBL/GenBank/DDBJ databases">
        <title>Deep-cultivation of Planctomycetes and their phenomic and genomic characterization uncovers novel biology.</title>
        <authorList>
            <person name="Wiegand S."/>
            <person name="Jogler M."/>
            <person name="Boedeker C."/>
            <person name="Pinto D."/>
            <person name="Vollmers J."/>
            <person name="Rivas-Marin E."/>
            <person name="Kohn T."/>
            <person name="Peeters S.H."/>
            <person name="Heuer A."/>
            <person name="Rast P."/>
            <person name="Oberbeckmann S."/>
            <person name="Bunk B."/>
            <person name="Jeske O."/>
            <person name="Meyerdierks A."/>
            <person name="Storesund J.E."/>
            <person name="Kallscheuer N."/>
            <person name="Luecker S."/>
            <person name="Lage O.M."/>
            <person name="Pohl T."/>
            <person name="Merkel B.J."/>
            <person name="Hornburger P."/>
            <person name="Mueller R.-W."/>
            <person name="Bruemmer F."/>
            <person name="Labrenz M."/>
            <person name="Spormann A.M."/>
            <person name="Op den Camp H."/>
            <person name="Overmann J."/>
            <person name="Amann R."/>
            <person name="Jetten M.S.M."/>
            <person name="Mascher T."/>
            <person name="Medema M.H."/>
            <person name="Devos D.P."/>
            <person name="Kaster A.-K."/>
            <person name="Ovreas L."/>
            <person name="Rohde M."/>
            <person name="Galperin M.Y."/>
            <person name="Jogler C."/>
        </authorList>
    </citation>
    <scope>NUCLEOTIDE SEQUENCE [LARGE SCALE GENOMIC DNA]</scope>
    <source>
        <strain evidence="1 2">V22</strain>
    </source>
</reference>
<evidence type="ECO:0000313" key="2">
    <source>
        <dbReference type="Proteomes" id="UP000319976"/>
    </source>
</evidence>
<dbReference type="KEGG" id="chya:V22_15080"/>
<gene>
    <name evidence="1" type="ORF">V22_15080</name>
</gene>
<proteinExistence type="predicted"/>
<dbReference type="AlphaFoldDB" id="A0A517T7C6"/>
<dbReference type="EMBL" id="CP036316">
    <property type="protein sequence ID" value="QDT64276.1"/>
    <property type="molecule type" value="Genomic_DNA"/>
</dbReference>
<protein>
    <submittedName>
        <fullName evidence="1">Uncharacterized protein</fullName>
    </submittedName>
</protein>
<name>A0A517T7C6_9PLAN</name>
<evidence type="ECO:0000313" key="1">
    <source>
        <dbReference type="EMBL" id="QDT64276.1"/>
    </source>
</evidence>
<organism evidence="1 2">
    <name type="scientific">Calycomorphotria hydatis</name>
    <dbReference type="NCBI Taxonomy" id="2528027"/>
    <lineage>
        <taxon>Bacteria</taxon>
        <taxon>Pseudomonadati</taxon>
        <taxon>Planctomycetota</taxon>
        <taxon>Planctomycetia</taxon>
        <taxon>Planctomycetales</taxon>
        <taxon>Planctomycetaceae</taxon>
        <taxon>Calycomorphotria</taxon>
    </lineage>
</organism>
<keyword evidence="2" id="KW-1185">Reference proteome</keyword>
<dbReference type="Proteomes" id="UP000319976">
    <property type="component" value="Chromosome"/>
</dbReference>
<accession>A0A517T7C6</accession>